<evidence type="ECO:0000313" key="5">
    <source>
        <dbReference type="Ensembl" id="ENSMGAP00000031842.1"/>
    </source>
</evidence>
<evidence type="ECO:0000313" key="6">
    <source>
        <dbReference type="Proteomes" id="UP000001645"/>
    </source>
</evidence>
<dbReference type="Bgee" id="ENSMGAG00000011623">
    <property type="expression patterns" value="Expressed in pancreas and 17 other cell types or tissues"/>
</dbReference>
<name>A0A803YJ94_MELGA</name>
<reference evidence="5" key="2">
    <citation type="submission" date="2025-08" db="UniProtKB">
        <authorList>
            <consortium name="Ensembl"/>
        </authorList>
    </citation>
    <scope>IDENTIFICATION</scope>
</reference>
<protein>
    <submittedName>
        <fullName evidence="5">Tumor protein D52</fullName>
    </submittedName>
</protein>
<evidence type="ECO:0000256" key="1">
    <source>
        <dbReference type="ARBA" id="ARBA00005702"/>
    </source>
</evidence>
<dbReference type="GO" id="GO:0005737">
    <property type="term" value="C:cytoplasm"/>
    <property type="evidence" value="ECO:0007669"/>
    <property type="project" value="TreeGrafter"/>
</dbReference>
<dbReference type="Pfam" id="PF04201">
    <property type="entry name" value="TPD52"/>
    <property type="match status" value="1"/>
</dbReference>
<proteinExistence type="inferred from homology"/>
<evidence type="ECO:0000256" key="4">
    <source>
        <dbReference type="SAM" id="MobiDB-lite"/>
    </source>
</evidence>
<comment type="similarity">
    <text evidence="1">Belongs to the TPD52 family.</text>
</comment>
<feature type="compositionally biased region" description="Acidic residues" evidence="4">
    <location>
        <begin position="232"/>
        <end position="241"/>
    </location>
</feature>
<dbReference type="InterPro" id="IPR007327">
    <property type="entry name" value="TPD52"/>
</dbReference>
<dbReference type="PANTHER" id="PTHR19307">
    <property type="entry name" value="TUMOR PROTEIN D52"/>
    <property type="match status" value="1"/>
</dbReference>
<reference evidence="5 6" key="1">
    <citation type="journal article" date="2010" name="PLoS Biol.">
        <title>Multi-platform next-generation sequencing of the domestic turkey (Meleagris gallopavo): genome assembly and analysis.</title>
        <authorList>
            <person name="Dalloul R.A."/>
            <person name="Long J.A."/>
            <person name="Zimin A.V."/>
            <person name="Aslam L."/>
            <person name="Beal K."/>
            <person name="Blomberg L.A."/>
            <person name="Bouffard P."/>
            <person name="Burt D.W."/>
            <person name="Crasta O."/>
            <person name="Crooijmans R.P."/>
            <person name="Cooper K."/>
            <person name="Coulombe R.A."/>
            <person name="De S."/>
            <person name="Delany M.E."/>
            <person name="Dodgson J.B."/>
            <person name="Dong J.J."/>
            <person name="Evans C."/>
            <person name="Frederickson K.M."/>
            <person name="Flicek P."/>
            <person name="Florea L."/>
            <person name="Folkerts O."/>
            <person name="Groenen M.A."/>
            <person name="Harkins T.T."/>
            <person name="Herrero J."/>
            <person name="Hoffmann S."/>
            <person name="Megens H.J."/>
            <person name="Jiang A."/>
            <person name="de Jong P."/>
            <person name="Kaiser P."/>
            <person name="Kim H."/>
            <person name="Kim K.W."/>
            <person name="Kim S."/>
            <person name="Langenberger D."/>
            <person name="Lee M.K."/>
            <person name="Lee T."/>
            <person name="Mane S."/>
            <person name="Marcais G."/>
            <person name="Marz M."/>
            <person name="McElroy A.P."/>
            <person name="Modise T."/>
            <person name="Nefedov M."/>
            <person name="Notredame C."/>
            <person name="Paton I.R."/>
            <person name="Payne W.S."/>
            <person name="Pertea G."/>
            <person name="Prickett D."/>
            <person name="Puiu D."/>
            <person name="Qioa D."/>
            <person name="Raineri E."/>
            <person name="Ruffier M."/>
            <person name="Salzberg S.L."/>
            <person name="Schatz M.C."/>
            <person name="Scheuring C."/>
            <person name="Schmidt C.J."/>
            <person name="Schroeder S."/>
            <person name="Searle S.M."/>
            <person name="Smith E.J."/>
            <person name="Smith J."/>
            <person name="Sonstegard T.S."/>
            <person name="Stadler P.F."/>
            <person name="Tafer H."/>
            <person name="Tu Z.J."/>
            <person name="Van Tassell C.P."/>
            <person name="Vilella A.J."/>
            <person name="Williams K.P."/>
            <person name="Yorke J.A."/>
            <person name="Zhang L."/>
            <person name="Zhang H.B."/>
            <person name="Zhang X."/>
            <person name="Zhang Y."/>
            <person name="Reed K.M."/>
        </authorList>
    </citation>
    <scope>NUCLEOTIDE SEQUENCE [LARGE SCALE GENOMIC DNA]</scope>
</reference>
<organism evidence="5 6">
    <name type="scientific">Meleagris gallopavo</name>
    <name type="common">Wild turkey</name>
    <dbReference type="NCBI Taxonomy" id="9103"/>
    <lineage>
        <taxon>Eukaryota</taxon>
        <taxon>Metazoa</taxon>
        <taxon>Chordata</taxon>
        <taxon>Craniata</taxon>
        <taxon>Vertebrata</taxon>
        <taxon>Euteleostomi</taxon>
        <taxon>Archelosauria</taxon>
        <taxon>Archosauria</taxon>
        <taxon>Dinosauria</taxon>
        <taxon>Saurischia</taxon>
        <taxon>Theropoda</taxon>
        <taxon>Coelurosauria</taxon>
        <taxon>Aves</taxon>
        <taxon>Neognathae</taxon>
        <taxon>Galloanserae</taxon>
        <taxon>Galliformes</taxon>
        <taxon>Phasianidae</taxon>
        <taxon>Meleagridinae</taxon>
        <taxon>Meleagris</taxon>
    </lineage>
</organism>
<dbReference type="PANTHER" id="PTHR19307:SF12">
    <property type="entry name" value="TUMOR PROTEIN D52"/>
    <property type="match status" value="1"/>
</dbReference>
<dbReference type="Ensembl" id="ENSMGAT00000028724.1">
    <property type="protein sequence ID" value="ENSMGAP00000031842.1"/>
    <property type="gene ID" value="ENSMGAG00000011623.3"/>
</dbReference>
<gene>
    <name evidence="5" type="primary">TPD52</name>
</gene>
<dbReference type="GO" id="GO:0030183">
    <property type="term" value="P:B cell differentiation"/>
    <property type="evidence" value="ECO:0007669"/>
    <property type="project" value="TreeGrafter"/>
</dbReference>
<dbReference type="GeneTree" id="ENSGT00940000155294"/>
<sequence>MAVQRAVEWLWSDLPYNVTFGGRREGGKISLHLIVLLCVQAAVQSRGTKHGAGRAQRRKLLSCEGLLRTDSIPEVGEDAAATVGMSETLSEEEQNELRKELAKVEEEIQTLSQVLAAKEKHLAEIKRKLGINSLQELKQNITKSWQDVTSTAAYKKTSETLSQAGQKASAAFSSVGSVITKKFEDVKNSSTFKSFEEKVETLKSKVGGSKPASGDFGEVLNSAANASATETIAEETQEETH</sequence>
<reference evidence="5" key="3">
    <citation type="submission" date="2025-09" db="UniProtKB">
        <authorList>
            <consortium name="Ensembl"/>
        </authorList>
    </citation>
    <scope>IDENTIFICATION</scope>
</reference>
<dbReference type="AlphaFoldDB" id="A0A803YJ94"/>
<dbReference type="Proteomes" id="UP000001645">
    <property type="component" value="Chromosome 3"/>
</dbReference>
<accession>A0A803YJ94</accession>
<evidence type="ECO:0000256" key="2">
    <source>
        <dbReference type="ARBA" id="ARBA00023054"/>
    </source>
</evidence>
<feature type="coiled-coil region" evidence="3">
    <location>
        <begin position="87"/>
        <end position="128"/>
    </location>
</feature>
<keyword evidence="6" id="KW-1185">Reference proteome</keyword>
<keyword evidence="2 3" id="KW-0175">Coiled coil</keyword>
<feature type="region of interest" description="Disordered" evidence="4">
    <location>
        <begin position="203"/>
        <end position="241"/>
    </location>
</feature>
<evidence type="ECO:0000256" key="3">
    <source>
        <dbReference type="SAM" id="Coils"/>
    </source>
</evidence>